<dbReference type="InterPro" id="IPR020208">
    <property type="entry name" value="DUF2712"/>
</dbReference>
<protein>
    <submittedName>
        <fullName evidence="1">DUF2712 domain-containing protein</fullName>
    </submittedName>
</protein>
<gene>
    <name evidence="1" type="ORF">ACFQ4P_07235</name>
</gene>
<reference evidence="2" key="1">
    <citation type="journal article" date="2019" name="Int. J. Syst. Evol. Microbiol.">
        <title>The Global Catalogue of Microorganisms (GCM) 10K type strain sequencing project: providing services to taxonomists for standard genome sequencing and annotation.</title>
        <authorList>
            <consortium name="The Broad Institute Genomics Platform"/>
            <consortium name="The Broad Institute Genome Sequencing Center for Infectious Disease"/>
            <person name="Wu L."/>
            <person name="Ma J."/>
        </authorList>
    </citation>
    <scope>NUCLEOTIDE SEQUENCE [LARGE SCALE GENOMIC DNA]</scope>
    <source>
        <strain evidence="2">CCM 8980</strain>
    </source>
</reference>
<evidence type="ECO:0000313" key="1">
    <source>
        <dbReference type="EMBL" id="MFD1430039.1"/>
    </source>
</evidence>
<sequence length="143" mass="15513">MIFGALFAGAIAIQEVATPVSAFTDYTIGVPATTKTAKPNSKDLNNPEMVSNPARSFAVCVLMTTEGSGKGTITTLWMEYQNATINTSYGANDKQSNEIEYQLRAHKNQGLIKGTWHNVTAENNNYSAKAFVAKGWWSADNSK</sequence>
<dbReference type="EMBL" id="JBHTOC010000009">
    <property type="protein sequence ID" value="MFD1430039.1"/>
    <property type="molecule type" value="Genomic_DNA"/>
</dbReference>
<name>A0ABW4CIV6_9LACO</name>
<dbReference type="RefSeq" id="WP_203626489.1">
    <property type="nucleotide sequence ID" value="NZ_BOLQ01000005.1"/>
</dbReference>
<dbReference type="Pfam" id="PF10916">
    <property type="entry name" value="DUF2712"/>
    <property type="match status" value="1"/>
</dbReference>
<comment type="caution">
    <text evidence="1">The sequence shown here is derived from an EMBL/GenBank/DDBJ whole genome shotgun (WGS) entry which is preliminary data.</text>
</comment>
<organism evidence="1 2">
    <name type="scientific">Lacticaseibacillus mingshuiensis</name>
    <dbReference type="NCBI Taxonomy" id="2799574"/>
    <lineage>
        <taxon>Bacteria</taxon>
        <taxon>Bacillati</taxon>
        <taxon>Bacillota</taxon>
        <taxon>Bacilli</taxon>
        <taxon>Lactobacillales</taxon>
        <taxon>Lactobacillaceae</taxon>
        <taxon>Lacticaseibacillus</taxon>
    </lineage>
</organism>
<evidence type="ECO:0000313" key="2">
    <source>
        <dbReference type="Proteomes" id="UP001597196"/>
    </source>
</evidence>
<dbReference type="Proteomes" id="UP001597196">
    <property type="component" value="Unassembled WGS sequence"/>
</dbReference>
<accession>A0ABW4CIV6</accession>
<keyword evidence="2" id="KW-1185">Reference proteome</keyword>
<proteinExistence type="predicted"/>